<feature type="region of interest" description="Disordered" evidence="1">
    <location>
        <begin position="1"/>
        <end position="23"/>
    </location>
</feature>
<keyword evidence="2" id="KW-0812">Transmembrane</keyword>
<reference evidence="4" key="1">
    <citation type="submission" date="2016-06" db="EMBL/GenBank/DDBJ databases">
        <authorList>
            <person name="Varghese N."/>
        </authorList>
    </citation>
    <scope>NUCLEOTIDE SEQUENCE [LARGE SCALE GENOMIC DNA]</scope>
    <source>
        <strain evidence="4">DSM 45555</strain>
    </source>
</reference>
<dbReference type="Pfam" id="PF04854">
    <property type="entry name" value="DUF624"/>
    <property type="match status" value="1"/>
</dbReference>
<evidence type="ECO:0000313" key="3">
    <source>
        <dbReference type="EMBL" id="SCF30695.1"/>
    </source>
</evidence>
<name>A0A1C4ZCL2_9ACTN</name>
<proteinExistence type="predicted"/>
<feature type="transmembrane region" description="Helical" evidence="2">
    <location>
        <begin position="100"/>
        <end position="117"/>
    </location>
</feature>
<sequence>MASLTAGTRISRSAPDRRHPVGERQTGWEGAALRMLEFVAYPALAGCALLLLCLGVVTWLPALAAAAYALRQWRDDGRPRPFLDTLEAFGRYWRRLWRHALLSTVAGLVLVANVVFLTTRPGVAALALLALQIGLVLASVPYHLALAVTAARDPGGDVRRWCRGALLFAFAAPRRGLALLAVAIAAPVLTAPLAVGPLLLGGTLPLLVGLWLADRPHPCTPPDRKRKP</sequence>
<dbReference type="AlphaFoldDB" id="A0A1C4ZCL2"/>
<keyword evidence="4" id="KW-1185">Reference proteome</keyword>
<evidence type="ECO:0000256" key="1">
    <source>
        <dbReference type="SAM" id="MobiDB-lite"/>
    </source>
</evidence>
<feature type="transmembrane region" description="Helical" evidence="2">
    <location>
        <begin position="123"/>
        <end position="144"/>
    </location>
</feature>
<protein>
    <submittedName>
        <fullName evidence="3">Uncharacterized membrane protein YesL</fullName>
    </submittedName>
</protein>
<dbReference type="Proteomes" id="UP000198551">
    <property type="component" value="Unassembled WGS sequence"/>
</dbReference>
<dbReference type="InterPro" id="IPR006938">
    <property type="entry name" value="DUF624"/>
</dbReference>
<feature type="transmembrane region" description="Helical" evidence="2">
    <location>
        <begin position="194"/>
        <end position="213"/>
    </location>
</feature>
<accession>A0A1C4ZCL2</accession>
<feature type="compositionally biased region" description="Polar residues" evidence="1">
    <location>
        <begin position="1"/>
        <end position="11"/>
    </location>
</feature>
<dbReference type="RefSeq" id="WP_208600378.1">
    <property type="nucleotide sequence ID" value="NZ_FMCV01000016.1"/>
</dbReference>
<feature type="transmembrane region" description="Helical" evidence="2">
    <location>
        <begin position="43"/>
        <end position="70"/>
    </location>
</feature>
<organism evidence="3 4">
    <name type="scientific">Micromonospora marina</name>
    <dbReference type="NCBI Taxonomy" id="307120"/>
    <lineage>
        <taxon>Bacteria</taxon>
        <taxon>Bacillati</taxon>
        <taxon>Actinomycetota</taxon>
        <taxon>Actinomycetes</taxon>
        <taxon>Micromonosporales</taxon>
        <taxon>Micromonosporaceae</taxon>
        <taxon>Micromonospora</taxon>
    </lineage>
</organism>
<keyword evidence="2" id="KW-1133">Transmembrane helix</keyword>
<evidence type="ECO:0000256" key="2">
    <source>
        <dbReference type="SAM" id="Phobius"/>
    </source>
</evidence>
<dbReference type="EMBL" id="FMCV01000016">
    <property type="protein sequence ID" value="SCF30695.1"/>
    <property type="molecule type" value="Genomic_DNA"/>
</dbReference>
<feature type="transmembrane region" description="Helical" evidence="2">
    <location>
        <begin position="165"/>
        <end position="188"/>
    </location>
</feature>
<keyword evidence="2" id="KW-0472">Membrane</keyword>
<gene>
    <name evidence="3" type="ORF">GA0070215_11641</name>
</gene>
<evidence type="ECO:0000313" key="4">
    <source>
        <dbReference type="Proteomes" id="UP000198551"/>
    </source>
</evidence>